<dbReference type="Proteomes" id="UP000517916">
    <property type="component" value="Unassembled WGS sequence"/>
</dbReference>
<accession>A0ABR6BM26</accession>
<reference evidence="2 3" key="1">
    <citation type="submission" date="2020-08" db="EMBL/GenBank/DDBJ databases">
        <title>Genomic Encyclopedia of Archaeal and Bacterial Type Strains, Phase II (KMG-II): from individual species to whole genera.</title>
        <authorList>
            <person name="Goeker M."/>
        </authorList>
    </citation>
    <scope>NUCLEOTIDE SEQUENCE [LARGE SCALE GENOMIC DNA]</scope>
    <source>
        <strain evidence="2 3">DSM 43850</strain>
    </source>
</reference>
<name>A0ABR6BM26_9PSEU</name>
<dbReference type="EMBL" id="JACJID010000004">
    <property type="protein sequence ID" value="MBA8927949.1"/>
    <property type="molecule type" value="Genomic_DNA"/>
</dbReference>
<protein>
    <submittedName>
        <fullName evidence="2">Uncharacterized protein</fullName>
    </submittedName>
</protein>
<sequence length="29" mass="3115">MPAKAIANKPKDGTLSSRVHRDHELVVSG</sequence>
<evidence type="ECO:0000256" key="1">
    <source>
        <dbReference type="SAM" id="MobiDB-lite"/>
    </source>
</evidence>
<proteinExistence type="predicted"/>
<keyword evidence="3" id="KW-1185">Reference proteome</keyword>
<gene>
    <name evidence="2" type="ORF">BC739_005166</name>
</gene>
<organism evidence="2 3">
    <name type="scientific">Kutzneria viridogrisea</name>
    <dbReference type="NCBI Taxonomy" id="47990"/>
    <lineage>
        <taxon>Bacteria</taxon>
        <taxon>Bacillati</taxon>
        <taxon>Actinomycetota</taxon>
        <taxon>Actinomycetes</taxon>
        <taxon>Pseudonocardiales</taxon>
        <taxon>Pseudonocardiaceae</taxon>
        <taxon>Kutzneria</taxon>
    </lineage>
</organism>
<evidence type="ECO:0000313" key="2">
    <source>
        <dbReference type="EMBL" id="MBA8927949.1"/>
    </source>
</evidence>
<feature type="region of interest" description="Disordered" evidence="1">
    <location>
        <begin position="1"/>
        <end position="29"/>
    </location>
</feature>
<feature type="compositionally biased region" description="Basic and acidic residues" evidence="1">
    <location>
        <begin position="19"/>
        <end position="29"/>
    </location>
</feature>
<comment type="caution">
    <text evidence="2">The sequence shown here is derived from an EMBL/GenBank/DDBJ whole genome shotgun (WGS) entry which is preliminary data.</text>
</comment>
<evidence type="ECO:0000313" key="3">
    <source>
        <dbReference type="Proteomes" id="UP000517916"/>
    </source>
</evidence>